<dbReference type="InterPro" id="IPR017894">
    <property type="entry name" value="HTH_IS21_transposase_type"/>
</dbReference>
<dbReference type="GO" id="GO:0003677">
    <property type="term" value="F:DNA binding"/>
    <property type="evidence" value="ECO:0007669"/>
    <property type="project" value="UniProtKB-KW"/>
</dbReference>
<sequence length="447" mass="52474">MLSMDDIKYIRRMHDVEGCSIREIMRRSGYYCETVKKYLDMEDFNHPPQPPKEVPSLLDPLKPIIDEWLENDLKAPRKQRHTAKRVYDRLKEEYPDQLEVKLRTVQYYVSQKKKELYTQKSKGYIPLEHPAGEAQVDFCQFFYYDNANTLKEGRKLTVSFPQSNGAYCQVFRGENQECLLQGLQNIMKHMNKVPYRMVFDNLSAAVAHIGSGKERVLTEGFKRFVEHYGIEPVFCNTSAGWEKGNVECKVGYERRNMFVPVPTILNFDEFNKRLFECCQRDMQREHYRKEQLIAELFEADRKAMLPMNPIDFKVSRFHTAKADKYGKVMFETNRYSSSPKLAQEAVYLEITSDTITIMDQRYNPVVTHPRLYEKDSESMDWLPYISLMAKRPTALKYTGFYQELPQIWQNYLSDLAPEEKREALLTLNTILQKHDISAAADALEVAL</sequence>
<reference evidence="6 7" key="1">
    <citation type="submission" date="2019-10" db="EMBL/GenBank/DDBJ databases">
        <title>Whole-genome sequence of the extremophile Heliorestis acidaminivorans DSM 24790.</title>
        <authorList>
            <person name="Kyndt J.A."/>
            <person name="Meyer T.E."/>
        </authorList>
    </citation>
    <scope>NUCLEOTIDE SEQUENCE [LARGE SCALE GENOMIC DNA]</scope>
    <source>
        <strain evidence="6 7">DSM 24790</strain>
    </source>
</reference>
<dbReference type="PANTHER" id="PTHR35004">
    <property type="entry name" value="TRANSPOSASE RV3428C-RELATED"/>
    <property type="match status" value="1"/>
</dbReference>
<organism evidence="6 7">
    <name type="scientific">Heliorestis acidaminivorans</name>
    <dbReference type="NCBI Taxonomy" id="553427"/>
    <lineage>
        <taxon>Bacteria</taxon>
        <taxon>Bacillati</taxon>
        <taxon>Bacillota</taxon>
        <taxon>Clostridia</taxon>
        <taxon>Eubacteriales</taxon>
        <taxon>Heliobacteriaceae</taxon>
        <taxon>Heliorestis</taxon>
    </lineage>
</organism>
<protein>
    <submittedName>
        <fullName evidence="6">IS21 family transposase</fullName>
    </submittedName>
</protein>
<comment type="caution">
    <text evidence="6">The sequence shown here is derived from an EMBL/GenBank/DDBJ whole genome shotgun (WGS) entry which is preliminary data.</text>
</comment>
<evidence type="ECO:0000259" key="5">
    <source>
        <dbReference type="PROSITE" id="PS50531"/>
    </source>
</evidence>
<evidence type="ECO:0000256" key="3">
    <source>
        <dbReference type="ARBA" id="ARBA00023125"/>
    </source>
</evidence>
<feature type="domain" description="HTH IS21-type" evidence="5">
    <location>
        <begin position="6"/>
        <end position="69"/>
    </location>
</feature>
<dbReference type="NCBIfam" id="NF033546">
    <property type="entry name" value="transpos_IS21"/>
    <property type="match status" value="1"/>
</dbReference>
<gene>
    <name evidence="6" type="ORF">F9B85_14005</name>
</gene>
<name>A0A6I0EPB3_9FIRM</name>
<dbReference type="OrthoDB" id="3193769at2"/>
<keyword evidence="4" id="KW-0233">DNA recombination</keyword>
<accession>A0A6I0EPB3</accession>
<keyword evidence="7" id="KW-1185">Reference proteome</keyword>
<dbReference type="AlphaFoldDB" id="A0A6I0EPB3"/>
<comment type="similarity">
    <text evidence="1">Belongs to the transposase IS21/IS408/IS1162 family.</text>
</comment>
<dbReference type="Proteomes" id="UP000468766">
    <property type="component" value="Unassembled WGS sequence"/>
</dbReference>
<dbReference type="EMBL" id="WBXO01000027">
    <property type="protein sequence ID" value="KAB2950714.1"/>
    <property type="molecule type" value="Genomic_DNA"/>
</dbReference>
<evidence type="ECO:0000256" key="4">
    <source>
        <dbReference type="ARBA" id="ARBA00023172"/>
    </source>
</evidence>
<dbReference type="GO" id="GO:0032196">
    <property type="term" value="P:transposition"/>
    <property type="evidence" value="ECO:0007669"/>
    <property type="project" value="UniProtKB-KW"/>
</dbReference>
<evidence type="ECO:0000256" key="1">
    <source>
        <dbReference type="ARBA" id="ARBA00009277"/>
    </source>
</evidence>
<feature type="non-terminal residue" evidence="6">
    <location>
        <position position="447"/>
    </location>
</feature>
<keyword evidence="3" id="KW-0238">DNA-binding</keyword>
<keyword evidence="2" id="KW-0815">Transposition</keyword>
<dbReference type="Pfam" id="PF22483">
    <property type="entry name" value="Mu-transpos_C_2"/>
    <property type="match status" value="1"/>
</dbReference>
<dbReference type="InterPro" id="IPR054353">
    <property type="entry name" value="IstA-like_C"/>
</dbReference>
<dbReference type="RefSeq" id="WP_151621826.1">
    <property type="nucleotide sequence ID" value="NZ_WBXO01000027.1"/>
</dbReference>
<evidence type="ECO:0000313" key="7">
    <source>
        <dbReference type="Proteomes" id="UP000468766"/>
    </source>
</evidence>
<evidence type="ECO:0000256" key="2">
    <source>
        <dbReference type="ARBA" id="ARBA00022578"/>
    </source>
</evidence>
<evidence type="ECO:0000313" key="6">
    <source>
        <dbReference type="EMBL" id="KAB2950714.1"/>
    </source>
</evidence>
<dbReference type="GO" id="GO:0006310">
    <property type="term" value="P:DNA recombination"/>
    <property type="evidence" value="ECO:0007669"/>
    <property type="project" value="UniProtKB-KW"/>
</dbReference>
<proteinExistence type="inferred from homology"/>
<dbReference type="PROSITE" id="PS50531">
    <property type="entry name" value="HTH_IS21"/>
    <property type="match status" value="1"/>
</dbReference>